<dbReference type="InterPro" id="IPR036263">
    <property type="entry name" value="Chorismate_II_sf"/>
</dbReference>
<organism evidence="5 6">
    <name type="scientific">Symbiodinium microadriaticum</name>
    <name type="common">Dinoflagellate</name>
    <name type="synonym">Zooxanthella microadriatica</name>
    <dbReference type="NCBI Taxonomy" id="2951"/>
    <lineage>
        <taxon>Eukaryota</taxon>
        <taxon>Sar</taxon>
        <taxon>Alveolata</taxon>
        <taxon>Dinophyceae</taxon>
        <taxon>Suessiales</taxon>
        <taxon>Symbiodiniaceae</taxon>
        <taxon>Symbiodinium</taxon>
    </lineage>
</organism>
<dbReference type="InterPro" id="IPR037039">
    <property type="entry name" value="CM_AroQ_sf_eucaryotic"/>
</dbReference>
<dbReference type="EMBL" id="LSRX01000413">
    <property type="protein sequence ID" value="OLP97987.1"/>
    <property type="molecule type" value="Genomic_DNA"/>
</dbReference>
<dbReference type="InterPro" id="IPR027417">
    <property type="entry name" value="P-loop_NTPase"/>
</dbReference>
<evidence type="ECO:0000256" key="2">
    <source>
        <dbReference type="ARBA" id="ARBA00012404"/>
    </source>
</evidence>
<dbReference type="GO" id="GO:0005737">
    <property type="term" value="C:cytoplasm"/>
    <property type="evidence" value="ECO:0007669"/>
    <property type="project" value="UniProtKB-SubCell"/>
</dbReference>
<keyword evidence="3" id="KW-0963">Cytoplasm</keyword>
<proteinExistence type="predicted"/>
<gene>
    <name evidence="5" type="primary">ARO7</name>
    <name evidence="5" type="ORF">AK812_SmicGene19627</name>
</gene>
<name>A0A1Q9DS25_SYMMI</name>
<dbReference type="GO" id="GO:0046417">
    <property type="term" value="P:chorismate metabolic process"/>
    <property type="evidence" value="ECO:0007669"/>
    <property type="project" value="InterPro"/>
</dbReference>
<dbReference type="Proteomes" id="UP000186817">
    <property type="component" value="Unassembled WGS sequence"/>
</dbReference>
<dbReference type="InterPro" id="IPR008238">
    <property type="entry name" value="Chorismate_mutase_AroQ_euk"/>
</dbReference>
<dbReference type="SUPFAM" id="SSF52540">
    <property type="entry name" value="P-loop containing nucleoside triphosphate hydrolases"/>
    <property type="match status" value="1"/>
</dbReference>
<dbReference type="PROSITE" id="PS51169">
    <property type="entry name" value="CHORISMATE_MUT_3"/>
    <property type="match status" value="1"/>
</dbReference>
<keyword evidence="4" id="KW-0413">Isomerase</keyword>
<dbReference type="InterPro" id="IPR036961">
    <property type="entry name" value="Kinesin_motor_dom_sf"/>
</dbReference>
<comment type="subcellular location">
    <subcellularLocation>
        <location evidence="1">Cytoplasm</location>
    </subcellularLocation>
</comment>
<sequence length="678" mass="74331">MLTGLLKGFSTSDAFYQSLELPRLVIHLLKRVTFVLTHRTCKRRPGNQATVADDQPFTSAAGSRAALSCCLLPPGTPWRVGRAAELKRPGTTLQPRRYAPTGGVFDLDREAPAPEELCNFLLPCVQQAVAEAHHFCLWLHGPRGSGKSHLAWGDETRPGLADLLAHGAFRALEGLGFSEPLPEDCVLMTVQLQSLKLLAGRFNVKAVAARGGARKALTLRFLRAGKNLQLRLEGFKHQCIGACAASVFAAMSANTADLDVTNPEQALDLNNIRSVLQRMEDSIIFSLIERSQYRVNKAVYDADHPQLGAFRQHQLKAAGSNGCLGAEPVLAPVPAEAKVNQRLLELYRTKMIPSLCEEGDDGNHGSTAVQDVHVLQTMSTRIYFGLFVAESKFRSEKAKATALIEAKDAEGLTAFITKPEVEARNVKRVILKAKTFSQNIAGAQGSSDAEPATYKVNAEYIGTLFQEYIMPLTKDVEVAYLLSRLDGHKRKDPEMEIHPEWSTSPSGRKKRRISEFLKIGVQTELCGDCLLGADFDASLKTREALLGGGFVVEGVPEREVRSLGELRQLLRRGVAALRQAGAYRSGQQQTEDPEAHGLCTIRIRRAVGSTVYTSTFHLLDLVGAEATAAGTKTSRKDDRTLKSMLRLVDALAESPDYVFRDGRTAPRHIPYRDAKARQ</sequence>
<evidence type="ECO:0000256" key="4">
    <source>
        <dbReference type="ARBA" id="ARBA00023235"/>
    </source>
</evidence>
<comment type="caution">
    <text evidence="5">The sequence shown here is derived from an EMBL/GenBank/DDBJ whole genome shotgun (WGS) entry which is preliminary data.</text>
</comment>
<evidence type="ECO:0000313" key="5">
    <source>
        <dbReference type="EMBL" id="OLP97987.1"/>
    </source>
</evidence>
<dbReference type="OrthoDB" id="439102at2759"/>
<dbReference type="SUPFAM" id="SSF48600">
    <property type="entry name" value="Chorismate mutase II"/>
    <property type="match status" value="1"/>
</dbReference>
<dbReference type="PANTHER" id="PTHR21145">
    <property type="entry name" value="CHORISMATE MUTASE"/>
    <property type="match status" value="1"/>
</dbReference>
<dbReference type="Gene3D" id="3.40.850.10">
    <property type="entry name" value="Kinesin motor domain"/>
    <property type="match status" value="1"/>
</dbReference>
<reference evidence="5 6" key="1">
    <citation type="submission" date="2016-02" db="EMBL/GenBank/DDBJ databases">
        <title>Genome analysis of coral dinoflagellate symbionts highlights evolutionary adaptations to a symbiotic lifestyle.</title>
        <authorList>
            <person name="Aranda M."/>
            <person name="Li Y."/>
            <person name="Liew Y.J."/>
            <person name="Baumgarten S."/>
            <person name="Simakov O."/>
            <person name="Wilson M."/>
            <person name="Piel J."/>
            <person name="Ashoor H."/>
            <person name="Bougouffa S."/>
            <person name="Bajic V.B."/>
            <person name="Ryu T."/>
            <person name="Ravasi T."/>
            <person name="Bayer T."/>
            <person name="Micklem G."/>
            <person name="Kim H."/>
            <person name="Bhak J."/>
            <person name="Lajeunesse T.C."/>
            <person name="Voolstra C.R."/>
        </authorList>
    </citation>
    <scope>NUCLEOTIDE SEQUENCE [LARGE SCALE GENOMIC DNA]</scope>
    <source>
        <strain evidence="5 6">CCMP2467</strain>
    </source>
</reference>
<evidence type="ECO:0000256" key="1">
    <source>
        <dbReference type="ARBA" id="ARBA00004496"/>
    </source>
</evidence>
<dbReference type="PANTHER" id="PTHR21145:SF12">
    <property type="entry name" value="CHORISMATE MUTASE"/>
    <property type="match status" value="1"/>
</dbReference>
<accession>A0A1Q9DS25</accession>
<dbReference type="GO" id="GO:0009073">
    <property type="term" value="P:aromatic amino acid family biosynthetic process"/>
    <property type="evidence" value="ECO:0007669"/>
    <property type="project" value="InterPro"/>
</dbReference>
<dbReference type="Gene3D" id="1.10.590.10">
    <property type="entry name" value="Chorismate mutase, AroQ class superfamily, eukaryotic"/>
    <property type="match status" value="1"/>
</dbReference>
<protein>
    <recommendedName>
        <fullName evidence="2">chorismate mutase</fullName>
        <ecNumber evidence="2">5.4.99.5</ecNumber>
    </recommendedName>
</protein>
<dbReference type="UniPathway" id="UPA00120">
    <property type="reaction ID" value="UER00203"/>
</dbReference>
<evidence type="ECO:0000256" key="3">
    <source>
        <dbReference type="ARBA" id="ARBA00022490"/>
    </source>
</evidence>
<keyword evidence="6" id="KW-1185">Reference proteome</keyword>
<dbReference type="AlphaFoldDB" id="A0A1Q9DS25"/>
<dbReference type="EC" id="5.4.99.5" evidence="2"/>
<evidence type="ECO:0000313" key="6">
    <source>
        <dbReference type="Proteomes" id="UP000186817"/>
    </source>
</evidence>
<dbReference type="GO" id="GO:0004106">
    <property type="term" value="F:chorismate mutase activity"/>
    <property type="evidence" value="ECO:0007669"/>
    <property type="project" value="UniProtKB-EC"/>
</dbReference>